<sequence>MIPGLFLLNVSLCFFQHPSALGMLLSSSAMLAYVHGGRRCRLSLRDPYDVYLPELYLGRNRFMRNGNAWMPPGPTWMHSSSDIVAVGESSISGPYLVIKPIQRDIRKQT</sequence>
<dbReference type="AlphaFoldDB" id="A0A328P4L9"/>
<reference evidence="1 2" key="1">
    <citation type="journal article" date="2018" name="Genet. Mol. Biol.">
        <title>The genome sequence of Dyella jiangningensis FCAV SCS01 from a lignocellulose-decomposing microbial consortium metagenome reveals potential for biotechnological applications.</title>
        <authorList>
            <person name="Desiderato J.G."/>
            <person name="Alvarenga D.O."/>
            <person name="Constancio M.T.L."/>
            <person name="Alves L.M.C."/>
            <person name="Varani A.M."/>
        </authorList>
    </citation>
    <scope>NUCLEOTIDE SEQUENCE [LARGE SCALE GENOMIC DNA]</scope>
    <source>
        <strain evidence="1 2">FCAV SCS01</strain>
    </source>
</reference>
<comment type="caution">
    <text evidence="1">The sequence shown here is derived from an EMBL/GenBank/DDBJ whole genome shotgun (WGS) entry which is preliminary data.</text>
</comment>
<dbReference type="Proteomes" id="UP000248926">
    <property type="component" value="Unassembled WGS sequence"/>
</dbReference>
<gene>
    <name evidence="1" type="ORF">CA260_04705</name>
</gene>
<evidence type="ECO:0000313" key="1">
    <source>
        <dbReference type="EMBL" id="RAO77197.1"/>
    </source>
</evidence>
<evidence type="ECO:0000313" key="2">
    <source>
        <dbReference type="Proteomes" id="UP000248926"/>
    </source>
</evidence>
<protein>
    <submittedName>
        <fullName evidence="1">Uncharacterized protein</fullName>
    </submittedName>
</protein>
<dbReference type="RefSeq" id="WP_111981254.1">
    <property type="nucleotide sequence ID" value="NZ_NFZS01000001.1"/>
</dbReference>
<name>A0A328P4L9_9GAMM</name>
<organism evidence="1 2">
    <name type="scientific">Dyella jiangningensis</name>
    <dbReference type="NCBI Taxonomy" id="1379159"/>
    <lineage>
        <taxon>Bacteria</taxon>
        <taxon>Pseudomonadati</taxon>
        <taxon>Pseudomonadota</taxon>
        <taxon>Gammaproteobacteria</taxon>
        <taxon>Lysobacterales</taxon>
        <taxon>Rhodanobacteraceae</taxon>
        <taxon>Dyella</taxon>
    </lineage>
</organism>
<keyword evidence="2" id="KW-1185">Reference proteome</keyword>
<accession>A0A328P4L9</accession>
<dbReference type="EMBL" id="NFZS01000001">
    <property type="protein sequence ID" value="RAO77197.1"/>
    <property type="molecule type" value="Genomic_DNA"/>
</dbReference>
<proteinExistence type="predicted"/>